<organism evidence="1">
    <name type="scientific">uncultured Rubrobacteraceae bacterium</name>
    <dbReference type="NCBI Taxonomy" id="349277"/>
    <lineage>
        <taxon>Bacteria</taxon>
        <taxon>Bacillati</taxon>
        <taxon>Actinomycetota</taxon>
        <taxon>Rubrobacteria</taxon>
        <taxon>Rubrobacterales</taxon>
        <taxon>Rubrobacteraceae</taxon>
        <taxon>environmental samples</taxon>
    </lineage>
</organism>
<sequence length="45" mass="4217">MGLLGRCAGLASLVLLVVAVVPPGAAGRVASGEGSSLVARAGTLV</sequence>
<protein>
    <submittedName>
        <fullName evidence="1">Uncharacterized protein</fullName>
    </submittedName>
</protein>
<evidence type="ECO:0000313" key="1">
    <source>
        <dbReference type="EMBL" id="CAA9499935.1"/>
    </source>
</evidence>
<gene>
    <name evidence="1" type="ORF">AVDCRST_MAG05-2384</name>
</gene>
<name>A0A6J4SIH4_9ACTN</name>
<proteinExistence type="predicted"/>
<dbReference type="AlphaFoldDB" id="A0A6J4SIH4"/>
<accession>A0A6J4SIH4</accession>
<dbReference type="EMBL" id="CADCVM010000255">
    <property type="protein sequence ID" value="CAA9499935.1"/>
    <property type="molecule type" value="Genomic_DNA"/>
</dbReference>
<reference evidence="1" key="1">
    <citation type="submission" date="2020-02" db="EMBL/GenBank/DDBJ databases">
        <authorList>
            <person name="Meier V. D."/>
        </authorList>
    </citation>
    <scope>NUCLEOTIDE SEQUENCE</scope>
    <source>
        <strain evidence="1">AVDCRST_MAG05</strain>
    </source>
</reference>